<dbReference type="EMBL" id="CABFNP030001012">
    <property type="protein sequence ID" value="CAI6089641.1"/>
    <property type="molecule type" value="Genomic_DNA"/>
</dbReference>
<organism evidence="2 3">
    <name type="scientific">Clonostachys chloroleuca</name>
    <dbReference type="NCBI Taxonomy" id="1926264"/>
    <lineage>
        <taxon>Eukaryota</taxon>
        <taxon>Fungi</taxon>
        <taxon>Dikarya</taxon>
        <taxon>Ascomycota</taxon>
        <taxon>Pezizomycotina</taxon>
        <taxon>Sordariomycetes</taxon>
        <taxon>Hypocreomycetidae</taxon>
        <taxon>Hypocreales</taxon>
        <taxon>Bionectriaceae</taxon>
        <taxon>Clonostachys</taxon>
    </lineage>
</organism>
<accession>A0AA35Q0M1</accession>
<proteinExistence type="predicted"/>
<gene>
    <name evidence="2" type="ORF">CCHLO57077_00001228</name>
</gene>
<keyword evidence="1" id="KW-0812">Transmembrane</keyword>
<feature type="transmembrane region" description="Helical" evidence="1">
    <location>
        <begin position="52"/>
        <end position="74"/>
    </location>
</feature>
<dbReference type="Proteomes" id="UP001160390">
    <property type="component" value="Unassembled WGS sequence"/>
</dbReference>
<comment type="caution">
    <text evidence="2">The sequence shown here is derived from an EMBL/GenBank/DDBJ whole genome shotgun (WGS) entry which is preliminary data.</text>
</comment>
<evidence type="ECO:0000256" key="1">
    <source>
        <dbReference type="SAM" id="Phobius"/>
    </source>
</evidence>
<evidence type="ECO:0000313" key="2">
    <source>
        <dbReference type="EMBL" id="CAI6089641.1"/>
    </source>
</evidence>
<reference evidence="2" key="1">
    <citation type="submission" date="2023-01" db="EMBL/GenBank/DDBJ databases">
        <authorList>
            <person name="Piombo E."/>
        </authorList>
    </citation>
    <scope>NUCLEOTIDE SEQUENCE</scope>
</reference>
<keyword evidence="3" id="KW-1185">Reference proteome</keyword>
<evidence type="ECO:0000313" key="3">
    <source>
        <dbReference type="Proteomes" id="UP001160390"/>
    </source>
</evidence>
<feature type="transmembrane region" description="Helical" evidence="1">
    <location>
        <begin position="12"/>
        <end position="31"/>
    </location>
</feature>
<dbReference type="AlphaFoldDB" id="A0AA35Q0M1"/>
<protein>
    <submittedName>
        <fullName evidence="2">Uncharacterized protein</fullName>
    </submittedName>
</protein>
<name>A0AA35Q0M1_9HYPO</name>
<keyword evidence="1" id="KW-0472">Membrane</keyword>
<sequence>MPVEKPCCPWGISVLILWLCAMPWTRVGSLLRSSKSSDIINDIYNTTLGVRLAHASTLPLWSLLSPFGIIYTLLKRSLFLVYQSVPTVEMVSLFLLLLSNIEFEFIDGVYGDKVPDKVITQTNEYAFRCCYFWMLACSYGRDTTVSFPCPIRVVKRNLNSALILEDDVDWDVRIREQLYNMALSTQALIQPLAGTITSFADKTYQPRTYPPPPKVPAQGIPEFPIERLPKTAPATSTPYGDVWDLLWVGHRGMVMPPAGSPIPEGRVISLDESVPEMRHLFSLMSILTIPASSTMQKMSACTLGCAITQRGARALLQEIALKDVDDAVDMLLRLCCEGGVGRRSHTCLTVQPSLFNSHRPEGPMESYSNIRNWDGWQYEASTDITRWSVRLNVDRLLDGRELWDQLPDQNED</sequence>
<keyword evidence="1" id="KW-1133">Transmembrane helix</keyword>